<sequence>MLHLGRTHGARIQELWITSFLDPRIYTDFPAPALHQLAIQSNPISDRPYLIELFQGEAPLLRSLALQSSSWLPANLFTNLTRLYLSSFIQRPGLPRANWTLYNLSSFLAKCPALEDVFIHPRHPMGLRDATLPIIRLRHLKTIILAGVSLNLVLWFLHHVTIPTGDVTVRILWLCRSGIETTLLPVLPHLPELVGLRKLHIQLAPAKDNSMKALVRVALSTANTSLELRIDDMIEHVEESQDPGWTSALLASLANRMALSNITEMQVIDGGWIQKFFDFPALFALLPALSVLVYSKGNKDQFVRLLKHLLPLSSGPDPAPCPCTHLATLHVCVGEIPTMIDDMVSFACDRRACGRPLRKCIVEVASGMTESCDASKLESYVDLVEIQSC</sequence>
<gene>
    <name evidence="1" type="ORF">SCP_1800210</name>
</gene>
<dbReference type="RefSeq" id="XP_027620912.1">
    <property type="nucleotide sequence ID" value="XM_027765111.1"/>
</dbReference>
<comment type="caution">
    <text evidence="1">The sequence shown here is derived from an EMBL/GenBank/DDBJ whole genome shotgun (WGS) entry which is preliminary data.</text>
</comment>
<dbReference type="GeneID" id="38786916"/>
<evidence type="ECO:0000313" key="1">
    <source>
        <dbReference type="EMBL" id="GBE89999.1"/>
    </source>
</evidence>
<name>A0A401H6I7_9APHY</name>
<dbReference type="SUPFAM" id="SSF52047">
    <property type="entry name" value="RNI-like"/>
    <property type="match status" value="1"/>
</dbReference>
<dbReference type="OrthoDB" id="2728233at2759"/>
<accession>A0A401H6I7</accession>
<proteinExistence type="predicted"/>
<dbReference type="EMBL" id="BFAD01000018">
    <property type="protein sequence ID" value="GBE89999.1"/>
    <property type="molecule type" value="Genomic_DNA"/>
</dbReference>
<organism evidence="1 2">
    <name type="scientific">Sparassis crispa</name>
    <dbReference type="NCBI Taxonomy" id="139825"/>
    <lineage>
        <taxon>Eukaryota</taxon>
        <taxon>Fungi</taxon>
        <taxon>Dikarya</taxon>
        <taxon>Basidiomycota</taxon>
        <taxon>Agaricomycotina</taxon>
        <taxon>Agaricomycetes</taxon>
        <taxon>Polyporales</taxon>
        <taxon>Sparassidaceae</taxon>
        <taxon>Sparassis</taxon>
    </lineage>
</organism>
<reference evidence="1 2" key="1">
    <citation type="journal article" date="2018" name="Sci. Rep.">
        <title>Genome sequence of the cauliflower mushroom Sparassis crispa (Hanabiratake) and its association with beneficial usage.</title>
        <authorList>
            <person name="Kiyama R."/>
            <person name="Furutani Y."/>
            <person name="Kawaguchi K."/>
            <person name="Nakanishi T."/>
        </authorList>
    </citation>
    <scope>NUCLEOTIDE SEQUENCE [LARGE SCALE GENOMIC DNA]</scope>
</reference>
<keyword evidence="2" id="KW-1185">Reference proteome</keyword>
<evidence type="ECO:0008006" key="3">
    <source>
        <dbReference type="Google" id="ProtNLM"/>
    </source>
</evidence>
<dbReference type="InParanoid" id="A0A401H6I7"/>
<dbReference type="Proteomes" id="UP000287166">
    <property type="component" value="Unassembled WGS sequence"/>
</dbReference>
<evidence type="ECO:0000313" key="2">
    <source>
        <dbReference type="Proteomes" id="UP000287166"/>
    </source>
</evidence>
<dbReference type="AlphaFoldDB" id="A0A401H6I7"/>
<protein>
    <recommendedName>
        <fullName evidence="3">F-box domain-containing protein</fullName>
    </recommendedName>
</protein>